<evidence type="ECO:0000259" key="2">
    <source>
        <dbReference type="Pfam" id="PF03413"/>
    </source>
</evidence>
<keyword evidence="1" id="KW-1133">Transmembrane helix</keyword>
<comment type="caution">
    <text evidence="3">The sequence shown here is derived from an EMBL/GenBank/DDBJ whole genome shotgun (WGS) entry which is preliminary data.</text>
</comment>
<dbReference type="Proteomes" id="UP000247416">
    <property type="component" value="Unassembled WGS sequence"/>
</dbReference>
<keyword evidence="1" id="KW-0812">Transmembrane</keyword>
<sequence>MTKYTKGMIALVILMITVTAFVIWLIHDRFFESTAELTVQEASQMITNLYGGSVESIEEKDDIFYISVVRNNLTYDFQIDTQTGSILQLTKNDNKLPNALTNVKTKEEIQALIMAHQKGSIHSISYQDAAEQPQYIVEILEQENLKTVVMHAITGEILSEEVKQPNTSDNHTLSILSSEQAKQIALSQLNGTVEYVVYEAANDGGYYLVEIDGENQESIFQIHAVSGKVMSVTKEDDDSDDDD</sequence>
<dbReference type="EMBL" id="QJTJ01000019">
    <property type="protein sequence ID" value="PYF05182.1"/>
    <property type="molecule type" value="Genomic_DNA"/>
</dbReference>
<keyword evidence="1" id="KW-0472">Membrane</keyword>
<organism evidence="3 4">
    <name type="scientific">Ureibacillus chungkukjangi</name>
    <dbReference type="NCBI Taxonomy" id="1202712"/>
    <lineage>
        <taxon>Bacteria</taxon>
        <taxon>Bacillati</taxon>
        <taxon>Bacillota</taxon>
        <taxon>Bacilli</taxon>
        <taxon>Bacillales</taxon>
        <taxon>Caryophanaceae</taxon>
        <taxon>Ureibacillus</taxon>
    </lineage>
</organism>
<name>A0A318TK41_9BACL</name>
<dbReference type="RefSeq" id="WP_107935933.1">
    <property type="nucleotide sequence ID" value="NZ_CP085009.1"/>
</dbReference>
<protein>
    <submittedName>
        <fullName evidence="3">Peptidase YpeB-like protein</fullName>
    </submittedName>
</protein>
<accession>A0A318TK41</accession>
<dbReference type="Pfam" id="PF03413">
    <property type="entry name" value="PepSY"/>
    <property type="match status" value="2"/>
</dbReference>
<evidence type="ECO:0000313" key="4">
    <source>
        <dbReference type="Proteomes" id="UP000247416"/>
    </source>
</evidence>
<feature type="domain" description="PepSY" evidence="2">
    <location>
        <begin position="176"/>
        <end position="232"/>
    </location>
</feature>
<dbReference type="OrthoDB" id="2476750at2"/>
<dbReference type="InterPro" id="IPR025711">
    <property type="entry name" value="PepSY"/>
</dbReference>
<gene>
    <name evidence="3" type="ORF">BJ095_11957</name>
</gene>
<dbReference type="Gene3D" id="3.10.450.40">
    <property type="match status" value="2"/>
</dbReference>
<feature type="domain" description="PepSY" evidence="2">
    <location>
        <begin position="105"/>
        <end position="161"/>
    </location>
</feature>
<dbReference type="AlphaFoldDB" id="A0A318TK41"/>
<feature type="transmembrane region" description="Helical" evidence="1">
    <location>
        <begin position="7"/>
        <end position="26"/>
    </location>
</feature>
<evidence type="ECO:0000256" key="1">
    <source>
        <dbReference type="SAM" id="Phobius"/>
    </source>
</evidence>
<evidence type="ECO:0000313" key="3">
    <source>
        <dbReference type="EMBL" id="PYF05182.1"/>
    </source>
</evidence>
<proteinExistence type="predicted"/>
<reference evidence="3 4" key="1">
    <citation type="submission" date="2018-06" db="EMBL/GenBank/DDBJ databases">
        <title>Genomic Encyclopedia of Archaeal and Bacterial Type Strains, Phase II (KMG-II): from individual species to whole genera.</title>
        <authorList>
            <person name="Goeker M."/>
        </authorList>
    </citation>
    <scope>NUCLEOTIDE SEQUENCE [LARGE SCALE GENOMIC DNA]</scope>
    <source>
        <strain evidence="3 4">KACC 16626</strain>
    </source>
</reference>
<keyword evidence="4" id="KW-1185">Reference proteome</keyword>